<organism evidence="1 2">
    <name type="scientific">Hordeum vulgare subsp. vulgare</name>
    <name type="common">Domesticated barley</name>
    <dbReference type="NCBI Taxonomy" id="112509"/>
    <lineage>
        <taxon>Eukaryota</taxon>
        <taxon>Viridiplantae</taxon>
        <taxon>Streptophyta</taxon>
        <taxon>Embryophyta</taxon>
        <taxon>Tracheophyta</taxon>
        <taxon>Spermatophyta</taxon>
        <taxon>Magnoliopsida</taxon>
        <taxon>Liliopsida</taxon>
        <taxon>Poales</taxon>
        <taxon>Poaceae</taxon>
        <taxon>BOP clade</taxon>
        <taxon>Pooideae</taxon>
        <taxon>Triticodae</taxon>
        <taxon>Triticeae</taxon>
        <taxon>Hordeinae</taxon>
        <taxon>Hordeum</taxon>
    </lineage>
</organism>
<keyword evidence="2" id="KW-1185">Reference proteome</keyword>
<accession>A0A8I6XHQ3</accession>
<gene>
    <name evidence="1" type="primary">LOC123445054</name>
</gene>
<dbReference type="Gramene" id="HORVU.MOREX.r2.3HG0255150.1">
    <property type="protein sequence ID" value="HORVU.MOREX.r2.3HG0255150.1"/>
    <property type="gene ID" value="HORVU.MOREX.r2.3HG0255150"/>
</dbReference>
<protein>
    <submittedName>
        <fullName evidence="1">Uncharacterized protein</fullName>
    </submittedName>
</protein>
<dbReference type="KEGG" id="hvg:123445054"/>
<dbReference type="Proteomes" id="UP000011116">
    <property type="component" value="Chromosome 3H"/>
</dbReference>
<evidence type="ECO:0000313" key="1">
    <source>
        <dbReference type="EnsemblPlants" id="HORVU.MOREX.r3.3HG0305550.1"/>
    </source>
</evidence>
<dbReference type="OrthoDB" id="1905229at2759"/>
<evidence type="ECO:0000313" key="2">
    <source>
        <dbReference type="Proteomes" id="UP000011116"/>
    </source>
</evidence>
<dbReference type="EnsemblPlants" id="HORVU.MOREX.r3.3HG0305550.1">
    <property type="protein sequence ID" value="HORVU.MOREX.r3.3HG0305550.1"/>
    <property type="gene ID" value="HORVU.MOREX.r3.3HG0305550"/>
</dbReference>
<reference evidence="2" key="1">
    <citation type="journal article" date="2012" name="Nature">
        <title>A physical, genetic and functional sequence assembly of the barley genome.</title>
        <authorList>
            <consortium name="The International Barley Genome Sequencing Consortium"/>
            <person name="Mayer K.F."/>
            <person name="Waugh R."/>
            <person name="Brown J.W."/>
            <person name="Schulman A."/>
            <person name="Langridge P."/>
            <person name="Platzer M."/>
            <person name="Fincher G.B."/>
            <person name="Muehlbauer G.J."/>
            <person name="Sato K."/>
            <person name="Close T.J."/>
            <person name="Wise R.P."/>
            <person name="Stein N."/>
        </authorList>
    </citation>
    <scope>NUCLEOTIDE SEQUENCE [LARGE SCALE GENOMIC DNA]</scope>
    <source>
        <strain evidence="2">cv. Morex</strain>
    </source>
</reference>
<dbReference type="Gramene" id="HORVU.MOREX.r3.3HG0305550.1">
    <property type="protein sequence ID" value="HORVU.MOREX.r3.3HG0305550.1"/>
    <property type="gene ID" value="HORVU.MOREX.r3.3HG0305550"/>
</dbReference>
<proteinExistence type="predicted"/>
<sequence>MQAPRAPVVVQNENLPIFRGVDGKKAGAAGGPAARAGRRGRRALGDLGRAGKAPPAGAAGKAAAAVSVQGPKGVAKPSCLSDVDWMKCCEWAKGGIETAGFTGNDMQSLMADKHEERIRKKVEKAMGNLQVSMDSIYDIDAPSKISMDDPDDETRLELDPEFLPSTAHLSSRLGEHDGNYILSDLEFECEPFSGCNFELKLKDDYGNDSSSRSTMLLH</sequence>
<dbReference type="GeneID" id="123445054"/>
<reference evidence="1" key="2">
    <citation type="submission" date="2020-10" db="EMBL/GenBank/DDBJ databases">
        <authorList>
            <person name="Scholz U."/>
            <person name="Mascher M."/>
            <person name="Fiebig A."/>
        </authorList>
    </citation>
    <scope>NUCLEOTIDE SEQUENCE [LARGE SCALE GENOMIC DNA]</scope>
    <source>
        <strain evidence="1">cv. Morex</strain>
    </source>
</reference>
<dbReference type="RefSeq" id="XP_044977913.1">
    <property type="nucleotide sequence ID" value="XM_045121978.1"/>
</dbReference>
<dbReference type="AlphaFoldDB" id="A0A8I6XHQ3"/>
<name>A0A8I6XHQ3_HORVV</name>
<reference evidence="1" key="3">
    <citation type="submission" date="2022-01" db="UniProtKB">
        <authorList>
            <consortium name="EnsemblPlants"/>
        </authorList>
    </citation>
    <scope>IDENTIFICATION</scope>
    <source>
        <strain evidence="1">subsp. vulgare</strain>
    </source>
</reference>
<dbReference type="SMR" id="A0A8I6XHQ3"/>